<dbReference type="PROSITE" id="PS50011">
    <property type="entry name" value="PROTEIN_KINASE_DOM"/>
    <property type="match status" value="1"/>
</dbReference>
<keyword evidence="10 22" id="KW-0732">Signal</keyword>
<keyword evidence="7" id="KW-0433">Leucine-rich repeat</keyword>
<evidence type="ECO:0000259" key="23">
    <source>
        <dbReference type="PROSITE" id="PS50011"/>
    </source>
</evidence>
<evidence type="ECO:0000256" key="15">
    <source>
        <dbReference type="ARBA" id="ARBA00022989"/>
    </source>
</evidence>
<evidence type="ECO:0000256" key="9">
    <source>
        <dbReference type="ARBA" id="ARBA00022692"/>
    </source>
</evidence>
<evidence type="ECO:0000256" key="12">
    <source>
        <dbReference type="ARBA" id="ARBA00022741"/>
    </source>
</evidence>
<sequence length="1020" mass="111572">MLFLITIYVNILFCLDLRVVSVALDKSARESDKLSLLSFKDKIAQDPLQVLNSWNDSVSFCEWTGIICDSNNQRVVTLSLEGWRLAGSLTPSIGNLTFLTGINLRNNSFHGEIPQDLGRLSHLQYLNLTRNLFSGEIPQNLSHCLDLKVLDVVYNELVGNIPNQLSSLTKLEILGLGANNLTGAIPPWIGNFSSLLSLSLAMNNLQGEVPSDLGRLSRLRIFKIFANSLSGTVPISIYNISSMYYFSVTMNHFHGRLPPNIGHTLPNLQFFLGGINNFSGPIPISLTNLTSLVNVDFKENSLTGQLPVNIGKLRGLIRLNFGSNLLGTGEASDLGFLPSLSNCTSLQVLSIDNNRLGGELPVSIANLSTQMWILTMGGNLLKGSIPVGIGNLVNLTLLAIEENNLTGSVPKDIGNLQMLRQLFLSRNGLSGSIPSSFGNLTQLISLSMAENRLEGSIPSSLGNCRNLISLNLSHNFLKGTIPKEVIGLSSLSISFSASHNSLSGSLPLEVGDLKNLEELQLSENKLSGRIPSTLGNCLSLERLRMAGNFFQGTIPESLSDLRGIQEMDLSRNSLSGKIPEFLTKLSSLYFLNLSFNYLTGEVPKEGIFRNATAVSLRGNSKLCSDDQELELSACHEQGSPTSGKSLSGRDVALIALAIVVFLPLSVFCTLYWLRCRRRNSTTTASPSSEEWHSEISYLELLKATDGFSSDSLRGVGSFGSVYKGTLYKDGSIVAVKVLNLHERGASKSFITECNALRNIRHRNLVKIISACSSVDPQGNDFKALVLEFMPNGSLEEWLHPNIDEKHEVRKLSIGQRLSIAIDVAFAMEYLHHHIQTPIVHCDLKPSNVLLDEDMIAHVGDFGLAKFLYETTESIQAMSAGLKGSIGYIPPEYGMGGQVSILGDAYSYGVLLLEMFTGKRPTDDMFKDGLTLYKFAEMAVPDGLIQIADPRMLSAPKQDETSDAIYKYASQGSSDETRLRECLVSVIRIGLSCCRPSPGDRMLVKEAVRMLQDVRRSNPEF</sequence>
<keyword evidence="16 21" id="KW-0472">Membrane</keyword>
<evidence type="ECO:0000256" key="5">
    <source>
        <dbReference type="ARBA" id="ARBA00022527"/>
    </source>
</evidence>
<dbReference type="FunFam" id="1.10.510.10:FF:000358">
    <property type="entry name" value="Putative leucine-rich repeat receptor-like serine/threonine-protein kinase"/>
    <property type="match status" value="1"/>
</dbReference>
<dbReference type="InterPro" id="IPR032675">
    <property type="entry name" value="LRR_dom_sf"/>
</dbReference>
<dbReference type="EMBL" id="JBBNAF010000001">
    <property type="protein sequence ID" value="KAK9168167.1"/>
    <property type="molecule type" value="Genomic_DNA"/>
</dbReference>
<dbReference type="PANTHER" id="PTHR48056:SF89">
    <property type="entry name" value="OS06G0585982 PROTEIN"/>
    <property type="match status" value="1"/>
</dbReference>
<dbReference type="GO" id="GO:0033612">
    <property type="term" value="F:receptor serine/threonine kinase binding"/>
    <property type="evidence" value="ECO:0007669"/>
    <property type="project" value="TreeGrafter"/>
</dbReference>
<dbReference type="EC" id="2.7.11.1" evidence="3"/>
<evidence type="ECO:0000256" key="21">
    <source>
        <dbReference type="SAM" id="Phobius"/>
    </source>
</evidence>
<reference evidence="24 25" key="1">
    <citation type="submission" date="2024-01" db="EMBL/GenBank/DDBJ databases">
        <title>Genome assemblies of Stephania.</title>
        <authorList>
            <person name="Yang L."/>
        </authorList>
    </citation>
    <scope>NUCLEOTIDE SEQUENCE [LARGE SCALE GENOMIC DNA]</scope>
    <source>
        <strain evidence="24">YNDBR</strain>
        <tissue evidence="24">Leaf</tissue>
    </source>
</reference>
<evidence type="ECO:0000256" key="13">
    <source>
        <dbReference type="ARBA" id="ARBA00022777"/>
    </source>
</evidence>
<evidence type="ECO:0000313" key="24">
    <source>
        <dbReference type="EMBL" id="KAK9168167.1"/>
    </source>
</evidence>
<dbReference type="InterPro" id="IPR001245">
    <property type="entry name" value="Ser-Thr/Tyr_kinase_cat_dom"/>
</dbReference>
<dbReference type="GO" id="GO:0005524">
    <property type="term" value="F:ATP binding"/>
    <property type="evidence" value="ECO:0007669"/>
    <property type="project" value="UniProtKB-KW"/>
</dbReference>
<evidence type="ECO:0000256" key="14">
    <source>
        <dbReference type="ARBA" id="ARBA00022840"/>
    </source>
</evidence>
<dbReference type="Pfam" id="PF07714">
    <property type="entry name" value="PK_Tyr_Ser-Thr"/>
    <property type="match status" value="1"/>
</dbReference>
<comment type="caution">
    <text evidence="24">The sequence shown here is derived from an EMBL/GenBank/DDBJ whole genome shotgun (WGS) entry which is preliminary data.</text>
</comment>
<dbReference type="InterPro" id="IPR050647">
    <property type="entry name" value="Plant_LRR-RLKs"/>
</dbReference>
<keyword evidence="11" id="KW-0677">Repeat</keyword>
<keyword evidence="15 21" id="KW-1133">Transmembrane helix</keyword>
<proteinExistence type="inferred from homology"/>
<dbReference type="SUPFAM" id="SSF56112">
    <property type="entry name" value="Protein kinase-like (PK-like)"/>
    <property type="match status" value="1"/>
</dbReference>
<dbReference type="InterPro" id="IPR011009">
    <property type="entry name" value="Kinase-like_dom_sf"/>
</dbReference>
<evidence type="ECO:0000256" key="20">
    <source>
        <dbReference type="ARBA" id="ARBA00048679"/>
    </source>
</evidence>
<evidence type="ECO:0000313" key="25">
    <source>
        <dbReference type="Proteomes" id="UP001420932"/>
    </source>
</evidence>
<evidence type="ECO:0000256" key="11">
    <source>
        <dbReference type="ARBA" id="ARBA00022737"/>
    </source>
</evidence>
<evidence type="ECO:0000256" key="7">
    <source>
        <dbReference type="ARBA" id="ARBA00022614"/>
    </source>
</evidence>
<dbReference type="Gene3D" id="1.10.510.10">
    <property type="entry name" value="Transferase(Phosphotransferase) domain 1"/>
    <property type="match status" value="1"/>
</dbReference>
<protein>
    <recommendedName>
        <fullName evidence="3">non-specific serine/threonine protein kinase</fullName>
        <ecNumber evidence="3">2.7.11.1</ecNumber>
    </recommendedName>
</protein>
<comment type="catalytic activity">
    <reaction evidence="19">
        <text>L-threonyl-[protein] + ATP = O-phospho-L-threonyl-[protein] + ADP + H(+)</text>
        <dbReference type="Rhea" id="RHEA:46608"/>
        <dbReference type="Rhea" id="RHEA-COMP:11060"/>
        <dbReference type="Rhea" id="RHEA-COMP:11605"/>
        <dbReference type="ChEBI" id="CHEBI:15378"/>
        <dbReference type="ChEBI" id="CHEBI:30013"/>
        <dbReference type="ChEBI" id="CHEBI:30616"/>
        <dbReference type="ChEBI" id="CHEBI:61977"/>
        <dbReference type="ChEBI" id="CHEBI:456216"/>
        <dbReference type="EC" id="2.7.11.1"/>
    </reaction>
</comment>
<dbReference type="Gene3D" id="3.30.200.20">
    <property type="entry name" value="Phosphorylase Kinase, domain 1"/>
    <property type="match status" value="1"/>
</dbReference>
<keyword evidence="14" id="KW-0067">ATP-binding</keyword>
<dbReference type="Gene3D" id="3.80.10.10">
    <property type="entry name" value="Ribonuclease Inhibitor"/>
    <property type="match status" value="3"/>
</dbReference>
<comment type="subcellular location">
    <subcellularLocation>
        <location evidence="1">Cell membrane</location>
        <topology evidence="1">Single-pass type I membrane protein</topology>
    </subcellularLocation>
</comment>
<keyword evidence="8" id="KW-0808">Transferase</keyword>
<dbReference type="PANTHER" id="PTHR48056">
    <property type="entry name" value="LRR RECEPTOR-LIKE SERINE/THREONINE-PROTEIN KINASE-RELATED"/>
    <property type="match status" value="1"/>
</dbReference>
<feature type="domain" description="Protein kinase" evidence="23">
    <location>
        <begin position="707"/>
        <end position="1020"/>
    </location>
</feature>
<keyword evidence="25" id="KW-1185">Reference proteome</keyword>
<keyword evidence="18" id="KW-0325">Glycoprotein</keyword>
<dbReference type="GO" id="GO:0005886">
    <property type="term" value="C:plasma membrane"/>
    <property type="evidence" value="ECO:0007669"/>
    <property type="project" value="UniProtKB-SubCell"/>
</dbReference>
<keyword evidence="6" id="KW-0597">Phosphoprotein</keyword>
<dbReference type="Pfam" id="PF00560">
    <property type="entry name" value="LRR_1"/>
    <property type="match status" value="1"/>
</dbReference>
<dbReference type="InterPro" id="IPR003591">
    <property type="entry name" value="Leu-rich_rpt_typical-subtyp"/>
</dbReference>
<name>A0AAP0LDD7_9MAGN</name>
<feature type="chain" id="PRO_5042895585" description="non-specific serine/threonine protein kinase" evidence="22">
    <location>
        <begin position="23"/>
        <end position="1020"/>
    </location>
</feature>
<evidence type="ECO:0000256" key="2">
    <source>
        <dbReference type="ARBA" id="ARBA00008684"/>
    </source>
</evidence>
<evidence type="ECO:0000256" key="22">
    <source>
        <dbReference type="SAM" id="SignalP"/>
    </source>
</evidence>
<dbReference type="FunFam" id="3.80.10.10:FF:001158">
    <property type="entry name" value="Leucine-rich repeat protein kinase family protein"/>
    <property type="match status" value="1"/>
</dbReference>
<comment type="catalytic activity">
    <reaction evidence="20">
        <text>L-seryl-[protein] + ATP = O-phospho-L-seryl-[protein] + ADP + H(+)</text>
        <dbReference type="Rhea" id="RHEA:17989"/>
        <dbReference type="Rhea" id="RHEA-COMP:9863"/>
        <dbReference type="Rhea" id="RHEA-COMP:11604"/>
        <dbReference type="ChEBI" id="CHEBI:15378"/>
        <dbReference type="ChEBI" id="CHEBI:29999"/>
        <dbReference type="ChEBI" id="CHEBI:30616"/>
        <dbReference type="ChEBI" id="CHEBI:83421"/>
        <dbReference type="ChEBI" id="CHEBI:456216"/>
        <dbReference type="EC" id="2.7.11.1"/>
    </reaction>
</comment>
<evidence type="ECO:0000256" key="16">
    <source>
        <dbReference type="ARBA" id="ARBA00023136"/>
    </source>
</evidence>
<evidence type="ECO:0000256" key="1">
    <source>
        <dbReference type="ARBA" id="ARBA00004251"/>
    </source>
</evidence>
<dbReference type="FunFam" id="3.30.200.20:FF:000432">
    <property type="entry name" value="LRR receptor-like serine/threonine-protein kinase EFR"/>
    <property type="match status" value="1"/>
</dbReference>
<evidence type="ECO:0000256" key="4">
    <source>
        <dbReference type="ARBA" id="ARBA00022475"/>
    </source>
</evidence>
<evidence type="ECO:0000256" key="18">
    <source>
        <dbReference type="ARBA" id="ARBA00023180"/>
    </source>
</evidence>
<feature type="signal peptide" evidence="22">
    <location>
        <begin position="1"/>
        <end position="22"/>
    </location>
</feature>
<dbReference type="InterPro" id="IPR055414">
    <property type="entry name" value="LRR_R13L4/SHOC2-like"/>
</dbReference>
<organism evidence="24 25">
    <name type="scientific">Stephania yunnanensis</name>
    <dbReference type="NCBI Taxonomy" id="152371"/>
    <lineage>
        <taxon>Eukaryota</taxon>
        <taxon>Viridiplantae</taxon>
        <taxon>Streptophyta</taxon>
        <taxon>Embryophyta</taxon>
        <taxon>Tracheophyta</taxon>
        <taxon>Spermatophyta</taxon>
        <taxon>Magnoliopsida</taxon>
        <taxon>Ranunculales</taxon>
        <taxon>Menispermaceae</taxon>
        <taxon>Menispermoideae</taxon>
        <taxon>Cissampelideae</taxon>
        <taxon>Stephania</taxon>
    </lineage>
</organism>
<dbReference type="SMART" id="SM00369">
    <property type="entry name" value="LRR_TYP"/>
    <property type="match status" value="6"/>
</dbReference>
<dbReference type="FunFam" id="3.80.10.10:FF:000275">
    <property type="entry name" value="Leucine-rich repeat receptor-like protein kinase"/>
    <property type="match status" value="1"/>
</dbReference>
<accession>A0AAP0LDD7</accession>
<dbReference type="Pfam" id="PF23598">
    <property type="entry name" value="LRR_14"/>
    <property type="match status" value="2"/>
</dbReference>
<evidence type="ECO:0000256" key="17">
    <source>
        <dbReference type="ARBA" id="ARBA00023170"/>
    </source>
</evidence>
<dbReference type="AlphaFoldDB" id="A0AAP0LDD7"/>
<dbReference type="GO" id="GO:0004674">
    <property type="term" value="F:protein serine/threonine kinase activity"/>
    <property type="evidence" value="ECO:0007669"/>
    <property type="project" value="UniProtKB-KW"/>
</dbReference>
<dbReference type="InterPro" id="IPR008271">
    <property type="entry name" value="Ser/Thr_kinase_AS"/>
</dbReference>
<evidence type="ECO:0000256" key="10">
    <source>
        <dbReference type="ARBA" id="ARBA00022729"/>
    </source>
</evidence>
<evidence type="ECO:0000256" key="8">
    <source>
        <dbReference type="ARBA" id="ARBA00022679"/>
    </source>
</evidence>
<keyword evidence="4" id="KW-1003">Cell membrane</keyword>
<dbReference type="SUPFAM" id="SSF52058">
    <property type="entry name" value="L domain-like"/>
    <property type="match status" value="2"/>
</dbReference>
<dbReference type="InterPro" id="IPR000719">
    <property type="entry name" value="Prot_kinase_dom"/>
</dbReference>
<evidence type="ECO:0000256" key="3">
    <source>
        <dbReference type="ARBA" id="ARBA00012513"/>
    </source>
</evidence>
<dbReference type="PROSITE" id="PS00108">
    <property type="entry name" value="PROTEIN_KINASE_ST"/>
    <property type="match status" value="1"/>
</dbReference>
<dbReference type="FunFam" id="3.80.10.10:FF:000288">
    <property type="entry name" value="LRR receptor-like serine/threonine-protein kinase EFR"/>
    <property type="match status" value="1"/>
</dbReference>
<evidence type="ECO:0000256" key="6">
    <source>
        <dbReference type="ARBA" id="ARBA00022553"/>
    </source>
</evidence>
<dbReference type="Pfam" id="PF08263">
    <property type="entry name" value="LRRNT_2"/>
    <property type="match status" value="1"/>
</dbReference>
<dbReference type="Proteomes" id="UP001420932">
    <property type="component" value="Unassembled WGS sequence"/>
</dbReference>
<dbReference type="InterPro" id="IPR001611">
    <property type="entry name" value="Leu-rich_rpt"/>
</dbReference>
<feature type="transmembrane region" description="Helical" evidence="21">
    <location>
        <begin position="651"/>
        <end position="673"/>
    </location>
</feature>
<keyword evidence="13" id="KW-0418">Kinase</keyword>
<keyword evidence="9 21" id="KW-0812">Transmembrane</keyword>
<gene>
    <name evidence="24" type="ORF">Syun_000307</name>
</gene>
<dbReference type="SMART" id="SM00220">
    <property type="entry name" value="S_TKc"/>
    <property type="match status" value="1"/>
</dbReference>
<comment type="similarity">
    <text evidence="2">Belongs to the protein kinase superfamily. Ser/Thr protein kinase family.</text>
</comment>
<keyword evidence="12" id="KW-0547">Nucleotide-binding</keyword>
<dbReference type="InterPro" id="IPR013210">
    <property type="entry name" value="LRR_N_plant-typ"/>
</dbReference>
<evidence type="ECO:0000256" key="19">
    <source>
        <dbReference type="ARBA" id="ARBA00047899"/>
    </source>
</evidence>
<keyword evidence="5" id="KW-0723">Serine/threonine-protein kinase</keyword>
<keyword evidence="17" id="KW-0675">Receptor</keyword>